<dbReference type="AlphaFoldDB" id="A0A0U2Z6P8"/>
<dbReference type="STRING" id="1526571.AT746_07555"/>
<organism evidence="3 4">
    <name type="scientific">Lacimicrobium alkaliphilum</name>
    <dbReference type="NCBI Taxonomy" id="1526571"/>
    <lineage>
        <taxon>Bacteria</taxon>
        <taxon>Pseudomonadati</taxon>
        <taxon>Pseudomonadota</taxon>
        <taxon>Gammaproteobacteria</taxon>
        <taxon>Alteromonadales</taxon>
        <taxon>Alteromonadaceae</taxon>
        <taxon>Lacimicrobium</taxon>
    </lineage>
</organism>
<feature type="domain" description="Protein SirB1 N-terminal" evidence="2">
    <location>
        <begin position="34"/>
        <end position="186"/>
    </location>
</feature>
<dbReference type="Gene3D" id="1.25.40.10">
    <property type="entry name" value="Tetratricopeptide repeat domain"/>
    <property type="match status" value="1"/>
</dbReference>
<accession>A0A0U2Z6P8</accession>
<gene>
    <name evidence="3" type="ORF">AT746_07555</name>
</gene>
<proteinExistence type="inferred from homology"/>
<dbReference type="SUPFAM" id="SSF48452">
    <property type="entry name" value="TPR-like"/>
    <property type="match status" value="1"/>
</dbReference>
<evidence type="ECO:0000259" key="2">
    <source>
        <dbReference type="Pfam" id="PF13369"/>
    </source>
</evidence>
<dbReference type="Pfam" id="PF13371">
    <property type="entry name" value="TPR_9"/>
    <property type="match status" value="1"/>
</dbReference>
<dbReference type="PANTHER" id="PTHR31350:SF21">
    <property type="entry name" value="F-BOX ONLY PROTEIN 21"/>
    <property type="match status" value="1"/>
</dbReference>
<dbReference type="Pfam" id="PF13369">
    <property type="entry name" value="Transglut_core2"/>
    <property type="match status" value="1"/>
</dbReference>
<dbReference type="EMBL" id="CP013650">
    <property type="protein sequence ID" value="ALS98132.1"/>
    <property type="molecule type" value="Genomic_DNA"/>
</dbReference>
<evidence type="ECO:0000313" key="3">
    <source>
        <dbReference type="EMBL" id="ALS98132.1"/>
    </source>
</evidence>
<dbReference type="RefSeq" id="WP_062478603.1">
    <property type="nucleotide sequence ID" value="NZ_CP013650.1"/>
</dbReference>
<keyword evidence="4" id="KW-1185">Reference proteome</keyword>
<comment type="similarity">
    <text evidence="1">Belongs to the UPF0162 family.</text>
</comment>
<evidence type="ECO:0000256" key="1">
    <source>
        <dbReference type="ARBA" id="ARBA00007100"/>
    </source>
</evidence>
<dbReference type="Proteomes" id="UP000068447">
    <property type="component" value="Chromosome"/>
</dbReference>
<sequence>MNTSIQHALDKDDVLSASLLVAQQFDADMPLSFYLSMMKQWETLFRSRINFRSSTHQQVLQLNKLFFTELGFAGQPRNLLASNYALMDQVMLYRNGCAVCLCMLYCHLARAMGLDATGVSFPGHYLVRVRLSDRQYQFMDALSGKTLSWPELEQLYHQIAGDDKEESMPAGFVMPASNRDMLIRQLQNLKGAFINQDQFQQALTVSDLLVMLSPDDPYERRGRGWLLQQLNCHGGAYADYRYYIRQCPQDPAAHLLKLQLRSHSLKSVVLH</sequence>
<protein>
    <recommendedName>
        <fullName evidence="2">Protein SirB1 N-terminal domain-containing protein</fullName>
    </recommendedName>
</protein>
<name>A0A0U2Z6P8_9ALTE</name>
<dbReference type="OrthoDB" id="232498at2"/>
<dbReference type="KEGG" id="lal:AT746_07555"/>
<reference evidence="3 4" key="1">
    <citation type="submission" date="2015-12" db="EMBL/GenBank/DDBJ databases">
        <title>Complete genome of Lacimicrobium alkaliphilum KCTC 32984.</title>
        <authorList>
            <person name="Kim S.-G."/>
            <person name="Lee Y.-J."/>
        </authorList>
    </citation>
    <scope>NUCLEOTIDE SEQUENCE [LARGE SCALE GENOMIC DNA]</scope>
    <source>
        <strain evidence="3 4">YelD216</strain>
    </source>
</reference>
<dbReference type="InterPro" id="IPR032698">
    <property type="entry name" value="SirB1_N"/>
</dbReference>
<evidence type="ECO:0000313" key="4">
    <source>
        <dbReference type="Proteomes" id="UP000068447"/>
    </source>
</evidence>
<dbReference type="PANTHER" id="PTHR31350">
    <property type="entry name" value="SI:DKEY-261L7.2"/>
    <property type="match status" value="1"/>
</dbReference>
<dbReference type="InterPro" id="IPR011990">
    <property type="entry name" value="TPR-like_helical_dom_sf"/>
</dbReference>